<evidence type="ECO:0000313" key="3">
    <source>
        <dbReference type="Proteomes" id="UP001186452"/>
    </source>
</evidence>
<sequence length="190" mass="20481">MNRKTTKAKSTTKQATESTGQQAAPEPTTGSGQEQAANHQPKPPKATPNKQSDVPVDDPFEKVVLSGKGKKLSPKTQNHVFFEVAINKGDDRLYLRLSRNEGGGLHSKRWLLVDDVIVVLDQQKPKVPFKSVALRDLYGGGSANNAGFLAAALRSKDLGLIQASDKSPFLHVLNPDYEAAKAKLLALSGK</sequence>
<evidence type="ECO:0000256" key="1">
    <source>
        <dbReference type="SAM" id="MobiDB-lite"/>
    </source>
</evidence>
<evidence type="ECO:0000313" key="2">
    <source>
        <dbReference type="EMBL" id="MDV5170988.1"/>
    </source>
</evidence>
<protein>
    <submittedName>
        <fullName evidence="2">Uncharacterized protein</fullName>
    </submittedName>
</protein>
<keyword evidence="3" id="KW-1185">Reference proteome</keyword>
<accession>A0ABU3ZLK0</accession>
<gene>
    <name evidence="2" type="ORF">R2X38_18485</name>
</gene>
<dbReference type="Proteomes" id="UP001186452">
    <property type="component" value="Unassembled WGS sequence"/>
</dbReference>
<feature type="compositionally biased region" description="Low complexity" evidence="1">
    <location>
        <begin position="8"/>
        <end position="19"/>
    </location>
</feature>
<feature type="region of interest" description="Disordered" evidence="1">
    <location>
        <begin position="1"/>
        <end position="57"/>
    </location>
</feature>
<proteinExistence type="predicted"/>
<dbReference type="EMBL" id="JAWJZI010000009">
    <property type="protein sequence ID" value="MDV5170988.1"/>
    <property type="molecule type" value="Genomic_DNA"/>
</dbReference>
<comment type="caution">
    <text evidence="2">The sequence shown here is derived from an EMBL/GenBank/DDBJ whole genome shotgun (WGS) entry which is preliminary data.</text>
</comment>
<organism evidence="2 3">
    <name type="scientific">Photobacterium rosenbergii</name>
    <dbReference type="NCBI Taxonomy" id="294936"/>
    <lineage>
        <taxon>Bacteria</taxon>
        <taxon>Pseudomonadati</taxon>
        <taxon>Pseudomonadota</taxon>
        <taxon>Gammaproteobacteria</taxon>
        <taxon>Vibrionales</taxon>
        <taxon>Vibrionaceae</taxon>
        <taxon>Photobacterium</taxon>
    </lineage>
</organism>
<feature type="compositionally biased region" description="Polar residues" evidence="1">
    <location>
        <begin position="28"/>
        <end position="38"/>
    </location>
</feature>
<name>A0ABU3ZLK0_9GAMM</name>
<reference evidence="2 3" key="1">
    <citation type="submission" date="2023-10" db="EMBL/GenBank/DDBJ databases">
        <title>Marine bacteria isolated from horseshoe crab.</title>
        <authorList>
            <person name="Cheng T.H."/>
        </authorList>
    </citation>
    <scope>NUCLEOTIDE SEQUENCE [LARGE SCALE GENOMIC DNA]</scope>
    <source>
        <strain evidence="2 3">HSC6</strain>
    </source>
</reference>
<dbReference type="RefSeq" id="WP_317523802.1">
    <property type="nucleotide sequence ID" value="NZ_JAWJZI010000009.1"/>
</dbReference>